<evidence type="ECO:0000313" key="1">
    <source>
        <dbReference type="EMBL" id="CAK9041270.1"/>
    </source>
</evidence>
<keyword evidence="2" id="KW-1185">Reference proteome</keyword>
<accession>A0ABP0LSZ9</accession>
<comment type="caution">
    <text evidence="1">The sequence shown here is derived from an EMBL/GenBank/DDBJ whole genome shotgun (WGS) entry which is preliminary data.</text>
</comment>
<protein>
    <submittedName>
        <fullName evidence="1">3-mannosyl-glycoprotein 4-beta-N-acetylglucosaminyltransferase C</fullName>
    </submittedName>
</protein>
<evidence type="ECO:0000313" key="2">
    <source>
        <dbReference type="Proteomes" id="UP001642464"/>
    </source>
</evidence>
<sequence length="179" mass="20448">MTDADSRLFIDEVSLERFDHWRERVQEDRVVHIKGFGDSPKSEEACAVYDEDALKILHEHCSLLVWDGDDYNPRSFTRLVPKFLALGEDRRAAAFRKSSEPSILGFKKSWSKVAEQFPGRVALVPMDIPSDPLRLLGQVEIRRGWVPKFPKCSHPESFFKSVELETDPGNLILIAMGAY</sequence>
<dbReference type="EMBL" id="CAXAMM010017484">
    <property type="protein sequence ID" value="CAK9041270.1"/>
    <property type="molecule type" value="Genomic_DNA"/>
</dbReference>
<proteinExistence type="predicted"/>
<reference evidence="1 2" key="1">
    <citation type="submission" date="2024-02" db="EMBL/GenBank/DDBJ databases">
        <authorList>
            <person name="Chen Y."/>
            <person name="Shah S."/>
            <person name="Dougan E. K."/>
            <person name="Thang M."/>
            <person name="Chan C."/>
        </authorList>
    </citation>
    <scope>NUCLEOTIDE SEQUENCE [LARGE SCALE GENOMIC DNA]</scope>
</reference>
<gene>
    <name evidence="1" type="ORF">SCF082_LOCUS23863</name>
</gene>
<organism evidence="1 2">
    <name type="scientific">Durusdinium trenchii</name>
    <dbReference type="NCBI Taxonomy" id="1381693"/>
    <lineage>
        <taxon>Eukaryota</taxon>
        <taxon>Sar</taxon>
        <taxon>Alveolata</taxon>
        <taxon>Dinophyceae</taxon>
        <taxon>Suessiales</taxon>
        <taxon>Symbiodiniaceae</taxon>
        <taxon>Durusdinium</taxon>
    </lineage>
</organism>
<dbReference type="Proteomes" id="UP001642464">
    <property type="component" value="Unassembled WGS sequence"/>
</dbReference>
<name>A0ABP0LSZ9_9DINO</name>